<dbReference type="EMBL" id="MGJL01000012">
    <property type="protein sequence ID" value="OGN08034.1"/>
    <property type="molecule type" value="Genomic_DNA"/>
</dbReference>
<reference evidence="1 2" key="1">
    <citation type="journal article" date="2016" name="Nat. Commun.">
        <title>Thousands of microbial genomes shed light on interconnected biogeochemical processes in an aquifer system.</title>
        <authorList>
            <person name="Anantharaman K."/>
            <person name="Brown C.T."/>
            <person name="Hug L.A."/>
            <person name="Sharon I."/>
            <person name="Castelle C.J."/>
            <person name="Probst A.J."/>
            <person name="Thomas B.C."/>
            <person name="Singh A."/>
            <person name="Wilkins M.J."/>
            <person name="Karaoz U."/>
            <person name="Brodie E.L."/>
            <person name="Williams K.H."/>
            <person name="Hubbard S.S."/>
            <person name="Banfield J.F."/>
        </authorList>
    </citation>
    <scope>NUCLEOTIDE SEQUENCE [LARGE SCALE GENOMIC DNA]</scope>
</reference>
<evidence type="ECO:0000313" key="1">
    <source>
        <dbReference type="EMBL" id="OGN08034.1"/>
    </source>
</evidence>
<sequence>MYNWSTDEEKFKKEDPEGHKIWRIEQMVNFGLDGDKIPEEELRHYWDKINIDPARRKLLNLILYGE</sequence>
<dbReference type="AlphaFoldDB" id="A0A1F8F4G7"/>
<name>A0A1F8F4G7_9BACT</name>
<gene>
    <name evidence="1" type="ORF">A2750_01005</name>
</gene>
<evidence type="ECO:0000313" key="2">
    <source>
        <dbReference type="Proteomes" id="UP000178023"/>
    </source>
</evidence>
<comment type="caution">
    <text evidence="1">The sequence shown here is derived from an EMBL/GenBank/DDBJ whole genome shotgun (WGS) entry which is preliminary data.</text>
</comment>
<protein>
    <submittedName>
        <fullName evidence="1">Uncharacterized protein</fullName>
    </submittedName>
</protein>
<accession>A0A1F8F4G7</accession>
<organism evidence="1 2">
    <name type="scientific">Candidatus Yanofskybacteria bacterium RIFCSPHIGHO2_01_FULL_45_42</name>
    <dbReference type="NCBI Taxonomy" id="1802671"/>
    <lineage>
        <taxon>Bacteria</taxon>
        <taxon>Candidatus Yanofskyibacteriota</taxon>
    </lineage>
</organism>
<proteinExistence type="predicted"/>
<dbReference type="Proteomes" id="UP000178023">
    <property type="component" value="Unassembled WGS sequence"/>
</dbReference>